<sequence>MTTKFLLQQRQFLQQLAAPQFDTPADLVRHLGAVQAQDYDMSKWAVGLRINHCHSSTVEAAINNGQLIRTHVLRPTWHLVHPEDLRWMLALTAPYVKKGIAHYDKKLGLDDAFFKKSNKLICKALEGKHLTRTELKAVLDKAGIESDSHRLVHIMIRPELDGLICSGARKGKQTTYALLDERIPATKNITKDEALNTLALRYFSSHGPATLKDFSWWSGLPITVARAGLEAVKHNLDHEDDYYFKEHAGKFTPKVHLLPNYDEYLVAYADRAAMHNGKNENKMQRAAPFFDNTIIIDGQVAGTWKREVKKDDVKVSVYPFEKLTTTQESKLKKVVAAYIAFMRMT</sequence>
<organism evidence="1 2">
    <name type="scientific">Chitinophaga silvisoli</name>
    <dbReference type="NCBI Taxonomy" id="2291814"/>
    <lineage>
        <taxon>Bacteria</taxon>
        <taxon>Pseudomonadati</taxon>
        <taxon>Bacteroidota</taxon>
        <taxon>Chitinophagia</taxon>
        <taxon>Chitinophagales</taxon>
        <taxon>Chitinophagaceae</taxon>
        <taxon>Chitinophaga</taxon>
    </lineage>
</organism>
<dbReference type="PANTHER" id="PTHR38479:SF2">
    <property type="entry name" value="WINGED HELIX DNA-BINDING DOMAIN-CONTAINING PROTEIN"/>
    <property type="match status" value="1"/>
</dbReference>
<reference evidence="1 2" key="1">
    <citation type="submission" date="2018-08" db="EMBL/GenBank/DDBJ databases">
        <title>Chitinophaga sp. K20C18050901, a novel bacterium isolated from forest soil.</title>
        <authorList>
            <person name="Wang C."/>
        </authorList>
    </citation>
    <scope>NUCLEOTIDE SEQUENCE [LARGE SCALE GENOMIC DNA]</scope>
    <source>
        <strain evidence="1 2">K20C18050901</strain>
    </source>
</reference>
<name>A0A3E1NV08_9BACT</name>
<dbReference type="EMBL" id="QTJV01000012">
    <property type="protein sequence ID" value="RFM31785.1"/>
    <property type="molecule type" value="Genomic_DNA"/>
</dbReference>
<dbReference type="GO" id="GO:0003677">
    <property type="term" value="F:DNA binding"/>
    <property type="evidence" value="ECO:0007669"/>
    <property type="project" value="UniProtKB-KW"/>
</dbReference>
<dbReference type="RefSeq" id="WP_116856493.1">
    <property type="nucleotide sequence ID" value="NZ_QTJV01000012.1"/>
</dbReference>
<protein>
    <submittedName>
        <fullName evidence="1">Winged helix DNA-binding domain-containing protein</fullName>
    </submittedName>
</protein>
<proteinExistence type="predicted"/>
<evidence type="ECO:0000313" key="2">
    <source>
        <dbReference type="Proteomes" id="UP000261174"/>
    </source>
</evidence>
<comment type="caution">
    <text evidence="1">The sequence shown here is derived from an EMBL/GenBank/DDBJ whole genome shotgun (WGS) entry which is preliminary data.</text>
</comment>
<accession>A0A3E1NV08</accession>
<gene>
    <name evidence="1" type="ORF">DXN04_26850</name>
</gene>
<evidence type="ECO:0000313" key="1">
    <source>
        <dbReference type="EMBL" id="RFM31785.1"/>
    </source>
</evidence>
<dbReference type="InterPro" id="IPR009351">
    <property type="entry name" value="AlkZ-like"/>
</dbReference>
<dbReference type="AlphaFoldDB" id="A0A3E1NV08"/>
<keyword evidence="1" id="KW-0238">DNA-binding</keyword>
<dbReference type="PANTHER" id="PTHR38479">
    <property type="entry name" value="LMO0824 PROTEIN"/>
    <property type="match status" value="1"/>
</dbReference>
<dbReference type="OrthoDB" id="2210247at2"/>
<dbReference type="Proteomes" id="UP000261174">
    <property type="component" value="Unassembled WGS sequence"/>
</dbReference>
<keyword evidence="2" id="KW-1185">Reference proteome</keyword>
<dbReference type="Pfam" id="PF06224">
    <property type="entry name" value="AlkZ-like"/>
    <property type="match status" value="1"/>
</dbReference>